<gene>
    <name evidence="1" type="ORF">PSON_ATCC_30995.1.T0550058</name>
</gene>
<proteinExistence type="predicted"/>
<dbReference type="EMBL" id="CAJJDN010000055">
    <property type="protein sequence ID" value="CAD8089923.1"/>
    <property type="molecule type" value="Genomic_DNA"/>
</dbReference>
<protein>
    <submittedName>
        <fullName evidence="1">Uncharacterized protein</fullName>
    </submittedName>
</protein>
<accession>A0A8S1NKE0</accession>
<reference evidence="1" key="1">
    <citation type="submission" date="2021-01" db="EMBL/GenBank/DDBJ databases">
        <authorList>
            <consortium name="Genoscope - CEA"/>
            <person name="William W."/>
        </authorList>
    </citation>
    <scope>NUCLEOTIDE SEQUENCE</scope>
</reference>
<organism evidence="1 2">
    <name type="scientific">Paramecium sonneborni</name>
    <dbReference type="NCBI Taxonomy" id="65129"/>
    <lineage>
        <taxon>Eukaryota</taxon>
        <taxon>Sar</taxon>
        <taxon>Alveolata</taxon>
        <taxon>Ciliophora</taxon>
        <taxon>Intramacronucleata</taxon>
        <taxon>Oligohymenophorea</taxon>
        <taxon>Peniculida</taxon>
        <taxon>Parameciidae</taxon>
        <taxon>Paramecium</taxon>
    </lineage>
</organism>
<keyword evidence="2" id="KW-1185">Reference proteome</keyword>
<evidence type="ECO:0000313" key="2">
    <source>
        <dbReference type="Proteomes" id="UP000692954"/>
    </source>
</evidence>
<comment type="caution">
    <text evidence="1">The sequence shown here is derived from an EMBL/GenBank/DDBJ whole genome shotgun (WGS) entry which is preliminary data.</text>
</comment>
<dbReference type="AlphaFoldDB" id="A0A8S1NKE0"/>
<sequence length="63" mass="7668">MKKDLNFLKDKKKKVKLKPSIPEEIKKIIFIKFLLFFLEIQQIIKYTNQIIINQKLQGLYEED</sequence>
<dbReference type="Proteomes" id="UP000692954">
    <property type="component" value="Unassembled WGS sequence"/>
</dbReference>
<evidence type="ECO:0000313" key="1">
    <source>
        <dbReference type="EMBL" id="CAD8089923.1"/>
    </source>
</evidence>
<name>A0A8S1NKE0_9CILI</name>